<dbReference type="OrthoDB" id="1873983at2759"/>
<reference evidence="1" key="1">
    <citation type="submission" date="2023-05" db="EMBL/GenBank/DDBJ databases">
        <title>Genome and transcriptome analyses reveal genes involved in the formation of fine ridges on petal epidermal cells in Hibiscus trionum.</title>
        <authorList>
            <person name="Koshimizu S."/>
            <person name="Masuda S."/>
            <person name="Ishii T."/>
            <person name="Shirasu K."/>
            <person name="Hoshino A."/>
            <person name="Arita M."/>
        </authorList>
    </citation>
    <scope>NUCLEOTIDE SEQUENCE</scope>
    <source>
        <strain evidence="1">Hamamatsu line</strain>
    </source>
</reference>
<dbReference type="PANTHER" id="PTHR36316">
    <property type="entry name" value="OS06G0213900 PROTEIN"/>
    <property type="match status" value="1"/>
</dbReference>
<sequence>MASSVPSDSPFTIPNARKSLRFMKNAIKYKHNFIQFFAMTEILLLSVRSLGQKYRMHDLEEDTTALKQEQQSLTNRMSNIKRDLLHEASLEPSGRFASRLRLIFGDDS</sequence>
<evidence type="ECO:0000313" key="1">
    <source>
        <dbReference type="EMBL" id="GMJ15399.1"/>
    </source>
</evidence>
<name>A0A9W7MU19_HIBTR</name>
<comment type="caution">
    <text evidence="1">The sequence shown here is derived from an EMBL/GenBank/DDBJ whole genome shotgun (WGS) entry which is preliminary data.</text>
</comment>
<keyword evidence="2" id="KW-1185">Reference proteome</keyword>
<organism evidence="1 2">
    <name type="scientific">Hibiscus trionum</name>
    <name type="common">Flower of an hour</name>
    <dbReference type="NCBI Taxonomy" id="183268"/>
    <lineage>
        <taxon>Eukaryota</taxon>
        <taxon>Viridiplantae</taxon>
        <taxon>Streptophyta</taxon>
        <taxon>Embryophyta</taxon>
        <taxon>Tracheophyta</taxon>
        <taxon>Spermatophyta</taxon>
        <taxon>Magnoliopsida</taxon>
        <taxon>eudicotyledons</taxon>
        <taxon>Gunneridae</taxon>
        <taxon>Pentapetalae</taxon>
        <taxon>rosids</taxon>
        <taxon>malvids</taxon>
        <taxon>Malvales</taxon>
        <taxon>Malvaceae</taxon>
        <taxon>Malvoideae</taxon>
        <taxon>Hibiscus</taxon>
    </lineage>
</organism>
<accession>A0A9W7MU19</accession>
<protein>
    <submittedName>
        <fullName evidence="1">Uncharacterized protein</fullName>
    </submittedName>
</protein>
<evidence type="ECO:0000313" key="2">
    <source>
        <dbReference type="Proteomes" id="UP001165190"/>
    </source>
</evidence>
<gene>
    <name evidence="1" type="ORF">HRI_005209100</name>
</gene>
<dbReference type="AlphaFoldDB" id="A0A9W7MU19"/>
<proteinExistence type="predicted"/>
<dbReference type="EMBL" id="BSYR01000077">
    <property type="protein sequence ID" value="GMJ15399.1"/>
    <property type="molecule type" value="Genomic_DNA"/>
</dbReference>
<dbReference type="Proteomes" id="UP001165190">
    <property type="component" value="Unassembled WGS sequence"/>
</dbReference>
<dbReference type="PANTHER" id="PTHR36316:SF1">
    <property type="entry name" value="OS06G0213900 PROTEIN"/>
    <property type="match status" value="1"/>
</dbReference>